<feature type="signal peptide" evidence="1">
    <location>
        <begin position="1"/>
        <end position="20"/>
    </location>
</feature>
<dbReference type="STRING" id="1123309.GCA_000377005_01261"/>
<dbReference type="InterPro" id="IPR007329">
    <property type="entry name" value="FMN-bd"/>
</dbReference>
<organism evidence="3 4">
    <name type="scientific">Streptococcus minor</name>
    <dbReference type="NCBI Taxonomy" id="229549"/>
    <lineage>
        <taxon>Bacteria</taxon>
        <taxon>Bacillati</taxon>
        <taxon>Bacillota</taxon>
        <taxon>Bacilli</taxon>
        <taxon>Lactobacillales</taxon>
        <taxon>Streptococcaceae</taxon>
        <taxon>Streptococcus</taxon>
    </lineage>
</organism>
<dbReference type="PROSITE" id="PS51257">
    <property type="entry name" value="PROKAR_LIPOPROTEIN"/>
    <property type="match status" value="1"/>
</dbReference>
<keyword evidence="4" id="KW-1185">Reference proteome</keyword>
<comment type="caution">
    <text evidence="3">The sequence shown here is derived from an EMBL/GenBank/DDBJ whole genome shotgun (WGS) entry which is preliminary data.</text>
</comment>
<dbReference type="GO" id="GO:0010181">
    <property type="term" value="F:FMN binding"/>
    <property type="evidence" value="ECO:0007669"/>
    <property type="project" value="InterPro"/>
</dbReference>
<protein>
    <submittedName>
        <fullName evidence="3">FMN-binding protein</fullName>
    </submittedName>
</protein>
<reference evidence="3 4" key="1">
    <citation type="submission" date="2018-11" db="EMBL/GenBank/DDBJ databases">
        <title>Genomes From Bacteria Associated with the Canine Oral Cavity: a Test Case for Automated Genome-Based Taxonomic Assignment.</title>
        <authorList>
            <person name="Coil D.A."/>
            <person name="Jospin G."/>
            <person name="Darling A.E."/>
            <person name="Wallis C."/>
            <person name="Davis I.J."/>
            <person name="Harris S."/>
            <person name="Eisen J.A."/>
            <person name="Holcombe L.J."/>
            <person name="O'Flynn C."/>
        </authorList>
    </citation>
    <scope>NUCLEOTIDE SEQUENCE [LARGE SCALE GENOMIC DNA]</scope>
    <source>
        <strain evidence="3 4">OH4621_COT-116</strain>
    </source>
</reference>
<proteinExistence type="predicted"/>
<keyword evidence="1" id="KW-0732">Signal</keyword>
<feature type="domain" description="FMN-binding" evidence="2">
    <location>
        <begin position="64"/>
        <end position="155"/>
    </location>
</feature>
<dbReference type="SMART" id="SM00900">
    <property type="entry name" value="FMN_bind"/>
    <property type="match status" value="1"/>
</dbReference>
<accession>A0A3P1VET6</accession>
<dbReference type="Gene3D" id="3.90.1010.20">
    <property type="match status" value="1"/>
</dbReference>
<sequence length="169" mass="18022">MKMKKVLTGLVLFGASLALVACGNSSSDTKSSSEAPATTMEAMETMAAWKDGTYTGESDFDERGWKVVHSITIKDGMITESAFGYADKDGKMKADNEEYNKSMKEKSGVSSKEATEKLNAQLVETQNVDDVEVVSGATHSSDNFIAATKALLAAAEEGKTDPVTFKLGE</sequence>
<dbReference type="EMBL" id="RQZA01000001">
    <property type="protein sequence ID" value="RRD32207.1"/>
    <property type="molecule type" value="Genomic_DNA"/>
</dbReference>
<name>A0A3P1VET6_9STRE</name>
<evidence type="ECO:0000256" key="1">
    <source>
        <dbReference type="SAM" id="SignalP"/>
    </source>
</evidence>
<dbReference type="Proteomes" id="UP000281771">
    <property type="component" value="Unassembled WGS sequence"/>
</dbReference>
<dbReference type="RefSeq" id="WP_018167182.1">
    <property type="nucleotide sequence ID" value="NZ_RQZA01000001.1"/>
</dbReference>
<evidence type="ECO:0000313" key="3">
    <source>
        <dbReference type="EMBL" id="RRD32207.1"/>
    </source>
</evidence>
<dbReference type="GO" id="GO:0016020">
    <property type="term" value="C:membrane"/>
    <property type="evidence" value="ECO:0007669"/>
    <property type="project" value="InterPro"/>
</dbReference>
<evidence type="ECO:0000259" key="2">
    <source>
        <dbReference type="SMART" id="SM00900"/>
    </source>
</evidence>
<evidence type="ECO:0000313" key="4">
    <source>
        <dbReference type="Proteomes" id="UP000281771"/>
    </source>
</evidence>
<dbReference type="Pfam" id="PF04205">
    <property type="entry name" value="FMN_bind"/>
    <property type="match status" value="1"/>
</dbReference>
<gene>
    <name evidence="3" type="ORF">EII38_00285</name>
</gene>
<dbReference type="AlphaFoldDB" id="A0A3P1VET6"/>
<feature type="chain" id="PRO_5039213713" evidence="1">
    <location>
        <begin position="21"/>
        <end position="169"/>
    </location>
</feature>